<gene>
    <name evidence="2" type="ORF">AWC23_22980</name>
</gene>
<evidence type="ECO:0008006" key="4">
    <source>
        <dbReference type="Google" id="ProtNLM"/>
    </source>
</evidence>
<reference evidence="2 3" key="1">
    <citation type="submission" date="2016-01" db="EMBL/GenBank/DDBJ databases">
        <title>The new phylogeny of the genus Mycobacterium.</title>
        <authorList>
            <person name="Tarcisio F."/>
            <person name="Conor M."/>
            <person name="Antonella G."/>
            <person name="Elisabetta G."/>
            <person name="Giulia F.S."/>
            <person name="Sara T."/>
            <person name="Anna F."/>
            <person name="Clotilde B."/>
            <person name="Roberto B."/>
            <person name="Veronica D.S."/>
            <person name="Fabio R."/>
            <person name="Monica P."/>
            <person name="Olivier J."/>
            <person name="Enrico T."/>
            <person name="Nicola S."/>
        </authorList>
    </citation>
    <scope>NUCLEOTIDE SEQUENCE [LARGE SCALE GENOMIC DNA]</scope>
    <source>
        <strain evidence="2 3">DSM 44616</strain>
    </source>
</reference>
<evidence type="ECO:0000313" key="2">
    <source>
        <dbReference type="EMBL" id="ORW66713.1"/>
    </source>
</evidence>
<proteinExistence type="predicted"/>
<dbReference type="RefSeq" id="WP_085257845.1">
    <property type="nucleotide sequence ID" value="NZ_AP022573.1"/>
</dbReference>
<feature type="signal peptide" evidence="1">
    <location>
        <begin position="1"/>
        <end position="30"/>
    </location>
</feature>
<keyword evidence="1" id="KW-0732">Signal</keyword>
<evidence type="ECO:0000313" key="3">
    <source>
        <dbReference type="Proteomes" id="UP000193387"/>
    </source>
</evidence>
<protein>
    <recommendedName>
        <fullName evidence="4">Lipoprotein</fullName>
    </recommendedName>
</protein>
<comment type="caution">
    <text evidence="2">The sequence shown here is derived from an EMBL/GenBank/DDBJ whole genome shotgun (WGS) entry which is preliminary data.</text>
</comment>
<feature type="chain" id="PRO_5042528628" description="Lipoprotein" evidence="1">
    <location>
        <begin position="31"/>
        <end position="302"/>
    </location>
</feature>
<dbReference type="AlphaFoldDB" id="A0AAJ3NM78"/>
<dbReference type="Proteomes" id="UP000193387">
    <property type="component" value="Unassembled WGS sequence"/>
</dbReference>
<dbReference type="EMBL" id="LQPR01000065">
    <property type="protein sequence ID" value="ORW66713.1"/>
    <property type="molecule type" value="Genomic_DNA"/>
</dbReference>
<name>A0AAJ3NM78_9MYCO</name>
<keyword evidence="3" id="KW-1185">Reference proteome</keyword>
<organism evidence="2 3">
    <name type="scientific">Mycobacterium saskatchewanense</name>
    <dbReference type="NCBI Taxonomy" id="220927"/>
    <lineage>
        <taxon>Bacteria</taxon>
        <taxon>Bacillati</taxon>
        <taxon>Actinomycetota</taxon>
        <taxon>Actinomycetes</taxon>
        <taxon>Mycobacteriales</taxon>
        <taxon>Mycobacteriaceae</taxon>
        <taxon>Mycobacterium</taxon>
        <taxon>Mycobacterium simiae complex</taxon>
    </lineage>
</organism>
<sequence length="302" mass="31456">MHRRTQLLAIAACLLALVAGCSGSRQPVRAYGAQGARLGESLALLGWNMSVSNLRWDGDYVLVDVDASVADPHGAHAAPADIRFGLYGALAHPMEHTALGSCDDAAASVRDVRSPLSAPPDRLTGTVCLGPLQDRSQVRGVYGYSPRDRIPNTSAAYPVAFPVGLMPTNVNDTGLVVKTASLSAWRADGKPVTQAQLGDPGAFTGNGYMLLGLEADAVAGRYRDDSAKRGGPMMLLASPTLPPPGLNPSCAVYGSSVLILPDASLDSVHVNASLCTQGEINEALLYATVAVDGTHAAVWTQR</sequence>
<dbReference type="PROSITE" id="PS51257">
    <property type="entry name" value="PROKAR_LIPOPROTEIN"/>
    <property type="match status" value="1"/>
</dbReference>
<evidence type="ECO:0000256" key="1">
    <source>
        <dbReference type="SAM" id="SignalP"/>
    </source>
</evidence>
<accession>A0AAJ3NM78</accession>